<evidence type="ECO:0008006" key="3">
    <source>
        <dbReference type="Google" id="ProtNLM"/>
    </source>
</evidence>
<sequence>MNGINRWQKLRLILELVITPWLPGPRPQLETENLPANWSGGHTLSPWHAGIRQQVVKALRDQAITGHFPVESLPIDRLLIRQELEDQWPIFRLMARDWPGLRRGHPQLPWYRKWIKKRTRLNAKRKLAKSRQIMISLQKDGFQAITSDPVMVYRSPNGWVRNGGSHRLAILAATGQTHAPVIVLDRDACLADPKVPDAVKDHILELDPLEQR</sequence>
<comment type="caution">
    <text evidence="1">The sequence shown here is derived from an EMBL/GenBank/DDBJ whole genome shotgun (WGS) entry which is preliminary data.</text>
</comment>
<protein>
    <recommendedName>
        <fullName evidence="3">ParB-like nuclease family protein</fullName>
    </recommendedName>
</protein>
<dbReference type="Proteomes" id="UP001523550">
    <property type="component" value="Unassembled WGS sequence"/>
</dbReference>
<name>A0ABT1G7V4_9GAMM</name>
<evidence type="ECO:0000313" key="1">
    <source>
        <dbReference type="EMBL" id="MCP1727306.1"/>
    </source>
</evidence>
<proteinExistence type="predicted"/>
<gene>
    <name evidence="1" type="ORF">J2T60_001271</name>
</gene>
<evidence type="ECO:0000313" key="2">
    <source>
        <dbReference type="Proteomes" id="UP001523550"/>
    </source>
</evidence>
<accession>A0ABT1G7V4</accession>
<dbReference type="EMBL" id="JALJYF010000001">
    <property type="protein sequence ID" value="MCP1727306.1"/>
    <property type="molecule type" value="Genomic_DNA"/>
</dbReference>
<keyword evidence="2" id="KW-1185">Reference proteome</keyword>
<dbReference type="RefSeq" id="WP_253447013.1">
    <property type="nucleotide sequence ID" value="NZ_JALJYF010000001.1"/>
</dbReference>
<organism evidence="1 2">
    <name type="scientific">Natronospira proteinivora</name>
    <dbReference type="NCBI Taxonomy" id="1807133"/>
    <lineage>
        <taxon>Bacteria</taxon>
        <taxon>Pseudomonadati</taxon>
        <taxon>Pseudomonadota</taxon>
        <taxon>Gammaproteobacteria</taxon>
        <taxon>Natronospirales</taxon>
        <taxon>Natronospiraceae</taxon>
        <taxon>Natronospira</taxon>
    </lineage>
</organism>
<reference evidence="1 2" key="1">
    <citation type="submission" date="2022-03" db="EMBL/GenBank/DDBJ databases">
        <title>Genomic Encyclopedia of Type Strains, Phase III (KMG-III): the genomes of soil and plant-associated and newly described type strains.</title>
        <authorList>
            <person name="Whitman W."/>
        </authorList>
    </citation>
    <scope>NUCLEOTIDE SEQUENCE [LARGE SCALE GENOMIC DNA]</scope>
    <source>
        <strain evidence="1 2">BSker1</strain>
    </source>
</reference>